<feature type="compositionally biased region" description="Basic and acidic residues" evidence="1">
    <location>
        <begin position="1111"/>
        <end position="1129"/>
    </location>
</feature>
<feature type="compositionally biased region" description="Acidic residues" evidence="1">
    <location>
        <begin position="825"/>
        <end position="843"/>
    </location>
</feature>
<evidence type="ECO:0000313" key="4">
    <source>
        <dbReference type="Proteomes" id="UP000466442"/>
    </source>
</evidence>
<evidence type="ECO:0000256" key="2">
    <source>
        <dbReference type="SAM" id="Phobius"/>
    </source>
</evidence>
<gene>
    <name evidence="3" type="ORF">GE061_002676</name>
</gene>
<dbReference type="OrthoDB" id="7483379at2759"/>
<comment type="caution">
    <text evidence="3">The sequence shown here is derived from an EMBL/GenBank/DDBJ whole genome shotgun (WGS) entry which is preliminary data.</text>
</comment>
<dbReference type="AlphaFoldDB" id="A0A8S9X9V4"/>
<protein>
    <submittedName>
        <fullName evidence="3">Uncharacterized protein</fullName>
    </submittedName>
</protein>
<feature type="compositionally biased region" description="Polar residues" evidence="1">
    <location>
        <begin position="812"/>
        <end position="824"/>
    </location>
</feature>
<feature type="transmembrane region" description="Helical" evidence="2">
    <location>
        <begin position="224"/>
        <end position="243"/>
    </location>
</feature>
<accession>A0A8S9X9V4</accession>
<feature type="transmembrane region" description="Helical" evidence="2">
    <location>
        <begin position="39"/>
        <end position="57"/>
    </location>
</feature>
<dbReference type="EMBL" id="WIXP02000010">
    <property type="protein sequence ID" value="KAF6204335.1"/>
    <property type="molecule type" value="Genomic_DNA"/>
</dbReference>
<feature type="compositionally biased region" description="Low complexity" evidence="1">
    <location>
        <begin position="1161"/>
        <end position="1171"/>
    </location>
</feature>
<proteinExistence type="predicted"/>
<feature type="compositionally biased region" description="Basic residues" evidence="1">
    <location>
        <begin position="1173"/>
        <end position="1182"/>
    </location>
</feature>
<feature type="transmembrane region" description="Helical" evidence="2">
    <location>
        <begin position="343"/>
        <end position="365"/>
    </location>
</feature>
<dbReference type="Proteomes" id="UP000466442">
    <property type="component" value="Unassembled WGS sequence"/>
</dbReference>
<sequence>MADISRETGTGESVHSGSFKTSHAAKVAEHRMAASQGRYVFSSGILVLLIFSVFNRFSNFISEYYVRELFLKLTLMPKEAAKIGGYILTFYEFKMFIVFIPAIVVDNYIRREWVYYVMVSIGAFGSAVLCRLAAVSAQYYYFKDFSYKENLFVAYITLQSFDELSGPVFVSLVMDNIIHLDDFTAESSKIFSTFILTRECCRLGAFLIAIYTSTSKSAAANGQIVPPILLFSATIALIVVTNWKYPLISFPLSYNGIFKLTGSYIQRVGDFLAKKVCRIKHARKHDMCHYSEKTHEESKRCNNVLLIIMFLLMHNYSINVVAQGSFTGKILTDDPQELAIQRVYGQCMITAFMIFSQTVLFPLMYRTKMRRIVSSPLRCMATSYLVVWMCGVIMFVILCLNQRLEPGLFRSQTSREVSFYNMINDTVDLDLLNIHGGDTVPVAGYGKHSVVLDNEDNFLKIGVRNKKLLLDEYHEIYVNQTSKFLITTFGLDQIIIPPISGGKRHGNMIVVVCTMVVCRGQVKIDCDDQSNVVELHKFGEIYPVKVAKGARCKLFFQNDWVPESDKEDFQLVISEPLYYVAASEDMNQKVSLLKITKEPPLTVNLWTMLPIDLMCSWASMGRKQRDSETLAELATDVERLARGAFPDCPPEAIERIAVMPPDMMDKSVATDNYAQGEGEWKRVQLEWLLAALVDSKVVAMKADSSYMKFHQGKVKAHRLPLHHDLYHHRCRHKEKWKKSAMCKVHQWDDGSAMLVSCSKKLENEPSPSFEPLSPVKQPESAENLRVASLEARMASLQSTVASLVEAIQSSVQPSQIPDTLSVQQDDSDGDEGSTAESSDEEALDLWGRGSFTSPTDNVKSSFFDPLTAEKDPDILDPLPELSAQAIQCQRLGKPGWNRVRYLEAERRLKRSGVFQPLEMNPHFSNVAPASDYALWKQERLLASVTHGLLAQRKAFRKGCESLTTLCPGAAPFIDQCFLQENTDFRAESDALLQFTCGKRAEVLAARRKAVEPNDAQSRRRLRLIPPSTTHLFDDEALGFSFPPPWLFCMIWCSSTGNHNIYLLRFSARVSNHRADLDQLHSNPADVTNGVSCVVQQGHGRALRHVGHGGGRLRDREAQEAEKTAQRRPDVAAPAAHQQTQGGGPQRPAKKSALDDHHHRGLPSPHLHAPGGHHPPHGAHHRPNGSPSKRGVDELTEPPVYGLQWHFADGMILPTILTSG</sequence>
<keyword evidence="2" id="KW-0812">Transmembrane</keyword>
<feature type="region of interest" description="Disordered" evidence="1">
    <location>
        <begin position="1102"/>
        <end position="1194"/>
    </location>
</feature>
<keyword evidence="2" id="KW-1133">Transmembrane helix</keyword>
<feature type="transmembrane region" description="Helical" evidence="2">
    <location>
        <begin position="83"/>
        <end position="104"/>
    </location>
</feature>
<feature type="transmembrane region" description="Helical" evidence="2">
    <location>
        <begin position="113"/>
        <end position="141"/>
    </location>
</feature>
<organism evidence="3 4">
    <name type="scientific">Apolygus lucorum</name>
    <name type="common">Small green plant bug</name>
    <name type="synonym">Lygocoris lucorum</name>
    <dbReference type="NCBI Taxonomy" id="248454"/>
    <lineage>
        <taxon>Eukaryota</taxon>
        <taxon>Metazoa</taxon>
        <taxon>Ecdysozoa</taxon>
        <taxon>Arthropoda</taxon>
        <taxon>Hexapoda</taxon>
        <taxon>Insecta</taxon>
        <taxon>Pterygota</taxon>
        <taxon>Neoptera</taxon>
        <taxon>Paraneoptera</taxon>
        <taxon>Hemiptera</taxon>
        <taxon>Heteroptera</taxon>
        <taxon>Panheteroptera</taxon>
        <taxon>Cimicomorpha</taxon>
        <taxon>Miridae</taxon>
        <taxon>Mirini</taxon>
        <taxon>Apolygus</taxon>
    </lineage>
</organism>
<name>A0A8S9X9V4_APOLU</name>
<evidence type="ECO:0000256" key="1">
    <source>
        <dbReference type="SAM" id="MobiDB-lite"/>
    </source>
</evidence>
<reference evidence="3" key="1">
    <citation type="journal article" date="2021" name="Mol. Ecol. Resour.">
        <title>Apolygus lucorum genome provides insights into omnivorousness and mesophyll feeding.</title>
        <authorList>
            <person name="Liu Y."/>
            <person name="Liu H."/>
            <person name="Wang H."/>
            <person name="Huang T."/>
            <person name="Liu B."/>
            <person name="Yang B."/>
            <person name="Yin L."/>
            <person name="Li B."/>
            <person name="Zhang Y."/>
            <person name="Zhang S."/>
            <person name="Jiang F."/>
            <person name="Zhang X."/>
            <person name="Ren Y."/>
            <person name="Wang B."/>
            <person name="Wang S."/>
            <person name="Lu Y."/>
            <person name="Wu K."/>
            <person name="Fan W."/>
            <person name="Wang G."/>
        </authorList>
    </citation>
    <scope>NUCLEOTIDE SEQUENCE</scope>
    <source>
        <strain evidence="3">12Hb</strain>
    </source>
</reference>
<keyword evidence="4" id="KW-1185">Reference proteome</keyword>
<feature type="region of interest" description="Disordered" evidence="1">
    <location>
        <begin position="812"/>
        <end position="851"/>
    </location>
</feature>
<feature type="transmembrane region" description="Helical" evidence="2">
    <location>
        <begin position="377"/>
        <end position="398"/>
    </location>
</feature>
<evidence type="ECO:0000313" key="3">
    <source>
        <dbReference type="EMBL" id="KAF6204335.1"/>
    </source>
</evidence>
<keyword evidence="2" id="KW-0472">Membrane</keyword>
<feature type="transmembrane region" description="Helical" evidence="2">
    <location>
        <begin position="303"/>
        <end position="323"/>
    </location>
</feature>